<keyword evidence="3" id="KW-1185">Reference proteome</keyword>
<comment type="caution">
    <text evidence="2">The sequence shown here is derived from an EMBL/GenBank/DDBJ whole genome shotgun (WGS) entry which is preliminary data.</text>
</comment>
<keyword evidence="1" id="KW-0732">Signal</keyword>
<feature type="signal peptide" evidence="1">
    <location>
        <begin position="1"/>
        <end position="21"/>
    </location>
</feature>
<sequence length="150" mass="17167">MRKTGFVTASTTLLFVPIWRCFSSYNASHIQYPPVSHTVGTSASRCVGSESNTQYRSPTAFCYCLLSWILNPCLGPVSRKRCPRYEYDDSTHPCQTNMIRPNHYPFKASVRVPRRDPYRHFAEGLHLIVYRKDFDFIKLPGGAGELQPET</sequence>
<protein>
    <submittedName>
        <fullName evidence="2">Uncharacterized protein</fullName>
    </submittedName>
</protein>
<dbReference type="EMBL" id="JAGMUX010000010">
    <property type="protein sequence ID" value="KAH7247697.1"/>
    <property type="molecule type" value="Genomic_DNA"/>
</dbReference>
<dbReference type="Proteomes" id="UP000720189">
    <property type="component" value="Unassembled WGS sequence"/>
</dbReference>
<evidence type="ECO:0000313" key="3">
    <source>
        <dbReference type="Proteomes" id="UP000720189"/>
    </source>
</evidence>
<feature type="chain" id="PRO_5040242799" evidence="1">
    <location>
        <begin position="22"/>
        <end position="150"/>
    </location>
</feature>
<accession>A0A9P9GZI1</accession>
<dbReference type="RefSeq" id="XP_046048280.1">
    <property type="nucleotide sequence ID" value="XM_046200990.1"/>
</dbReference>
<dbReference type="GeneID" id="70230944"/>
<organism evidence="2 3">
    <name type="scientific">Fusarium redolens</name>
    <dbReference type="NCBI Taxonomy" id="48865"/>
    <lineage>
        <taxon>Eukaryota</taxon>
        <taxon>Fungi</taxon>
        <taxon>Dikarya</taxon>
        <taxon>Ascomycota</taxon>
        <taxon>Pezizomycotina</taxon>
        <taxon>Sordariomycetes</taxon>
        <taxon>Hypocreomycetidae</taxon>
        <taxon>Hypocreales</taxon>
        <taxon>Nectriaceae</taxon>
        <taxon>Fusarium</taxon>
        <taxon>Fusarium redolens species complex</taxon>
    </lineage>
</organism>
<reference evidence="2" key="1">
    <citation type="journal article" date="2021" name="Nat. Commun.">
        <title>Genetic determinants of endophytism in the Arabidopsis root mycobiome.</title>
        <authorList>
            <person name="Mesny F."/>
            <person name="Miyauchi S."/>
            <person name="Thiergart T."/>
            <person name="Pickel B."/>
            <person name="Atanasova L."/>
            <person name="Karlsson M."/>
            <person name="Huettel B."/>
            <person name="Barry K.W."/>
            <person name="Haridas S."/>
            <person name="Chen C."/>
            <person name="Bauer D."/>
            <person name="Andreopoulos W."/>
            <person name="Pangilinan J."/>
            <person name="LaButti K."/>
            <person name="Riley R."/>
            <person name="Lipzen A."/>
            <person name="Clum A."/>
            <person name="Drula E."/>
            <person name="Henrissat B."/>
            <person name="Kohler A."/>
            <person name="Grigoriev I.V."/>
            <person name="Martin F.M."/>
            <person name="Hacquard S."/>
        </authorList>
    </citation>
    <scope>NUCLEOTIDE SEQUENCE</scope>
    <source>
        <strain evidence="2">MPI-CAGE-AT-0023</strain>
    </source>
</reference>
<name>A0A9P9GZI1_FUSRE</name>
<proteinExistence type="predicted"/>
<gene>
    <name evidence="2" type="ORF">BKA55DRAFT_72040</name>
</gene>
<evidence type="ECO:0000313" key="2">
    <source>
        <dbReference type="EMBL" id="KAH7247697.1"/>
    </source>
</evidence>
<dbReference type="AlphaFoldDB" id="A0A9P9GZI1"/>
<evidence type="ECO:0000256" key="1">
    <source>
        <dbReference type="SAM" id="SignalP"/>
    </source>
</evidence>